<protein>
    <submittedName>
        <fullName evidence="1">Uncharacterized protein</fullName>
    </submittedName>
</protein>
<dbReference type="Proteomes" id="UP000331308">
    <property type="component" value="Unassembled WGS sequence"/>
</dbReference>
<dbReference type="EMBL" id="CABHOD010000008">
    <property type="protein sequence ID" value="VUX65329.1"/>
    <property type="molecule type" value="Genomic_DNA"/>
</dbReference>
<organism evidence="1 2">
    <name type="scientific">Bifidobacterium pseudocatenulatum</name>
    <dbReference type="NCBI Taxonomy" id="28026"/>
    <lineage>
        <taxon>Bacteria</taxon>
        <taxon>Bacillati</taxon>
        <taxon>Actinomycetota</taxon>
        <taxon>Actinomycetes</taxon>
        <taxon>Bifidobacteriales</taxon>
        <taxon>Bifidobacteriaceae</taxon>
        <taxon>Bifidobacterium</taxon>
    </lineage>
</organism>
<evidence type="ECO:0000313" key="2">
    <source>
        <dbReference type="Proteomes" id="UP000331308"/>
    </source>
</evidence>
<reference evidence="1 2" key="1">
    <citation type="submission" date="2019-07" db="EMBL/GenBank/DDBJ databases">
        <authorList>
            <person name="Chang H.-W."/>
            <person name="Raman A."/>
            <person name="Venkatesh S."/>
            <person name="Gehrig J."/>
        </authorList>
    </citation>
    <scope>NUCLEOTIDE SEQUENCE [LARGE SCALE GENOMIC DNA]</scope>
    <source>
        <strain evidence="1">Bifidobacterium_pseudocatenulatum_LFYP_29</strain>
    </source>
</reference>
<dbReference type="RefSeq" id="WP_022245158.1">
    <property type="nucleotide sequence ID" value="NZ_CABHOD010000008.1"/>
</dbReference>
<name>A0AAX3IYI0_BIFPS</name>
<evidence type="ECO:0000313" key="1">
    <source>
        <dbReference type="EMBL" id="VUX65329.1"/>
    </source>
</evidence>
<gene>
    <name evidence="1" type="ORF">BPLFYP29_01865</name>
</gene>
<dbReference type="Gene3D" id="3.40.50.720">
    <property type="entry name" value="NAD(P)-binding Rossmann-like Domain"/>
    <property type="match status" value="1"/>
</dbReference>
<accession>A0AAX3IYI0</accession>
<sequence>MGIENNRKLIVNCLPLTPSEQAQFMRAAKGVPQEFVGDPAQRGNMAWTAIIPEELKAQVTAIIGNVDPGTCRQCPKLEWLQTWSAGVDKYQRPGILQSGSMLRVEFTLIGRRTGMQARRGSAVR</sequence>
<dbReference type="AlphaFoldDB" id="A0AAX3IYI0"/>
<comment type="caution">
    <text evidence="1">The sequence shown here is derived from an EMBL/GenBank/DDBJ whole genome shotgun (WGS) entry which is preliminary data.</text>
</comment>
<proteinExistence type="predicted"/>